<dbReference type="PANTHER" id="PTHR46201:SF3">
    <property type="entry name" value="OS01G0877500 PROTEIN"/>
    <property type="match status" value="1"/>
</dbReference>
<evidence type="ECO:0000256" key="3">
    <source>
        <dbReference type="ARBA" id="ARBA00022833"/>
    </source>
</evidence>
<dbReference type="Proteomes" id="UP001064489">
    <property type="component" value="Chromosome 10"/>
</dbReference>
<dbReference type="InterPro" id="IPR019786">
    <property type="entry name" value="Zinc_finger_PHD-type_CS"/>
</dbReference>
<evidence type="ECO:0000256" key="2">
    <source>
        <dbReference type="ARBA" id="ARBA00022771"/>
    </source>
</evidence>
<keyword evidence="5" id="KW-0804">Transcription</keyword>
<reference evidence="7" key="2">
    <citation type="submission" date="2023-02" db="EMBL/GenBank/DDBJ databases">
        <authorList>
            <person name="Swenson N.G."/>
            <person name="Wegrzyn J.L."/>
            <person name="Mcevoy S.L."/>
        </authorList>
    </citation>
    <scope>NUCLEOTIDE SEQUENCE</scope>
    <source>
        <strain evidence="7">91603</strain>
        <tissue evidence="7">Leaf</tissue>
    </source>
</reference>
<dbReference type="Pfam" id="PF00628">
    <property type="entry name" value="PHD"/>
    <property type="match status" value="1"/>
</dbReference>
<dbReference type="GO" id="GO:0008270">
    <property type="term" value="F:zinc ion binding"/>
    <property type="evidence" value="ECO:0007669"/>
    <property type="project" value="UniProtKB-KW"/>
</dbReference>
<keyword evidence="4" id="KW-0805">Transcription regulation</keyword>
<name>A0AAD5NLF0_ACENE</name>
<dbReference type="PROSITE" id="PS01306">
    <property type="entry name" value="UPF0054"/>
    <property type="match status" value="1"/>
</dbReference>
<dbReference type="SUPFAM" id="SSF57903">
    <property type="entry name" value="FYVE/PHD zinc finger"/>
    <property type="match status" value="1"/>
</dbReference>
<dbReference type="InterPro" id="IPR001965">
    <property type="entry name" value="Znf_PHD"/>
</dbReference>
<dbReference type="EMBL" id="JAJSOW010000105">
    <property type="protein sequence ID" value="KAI9165152.1"/>
    <property type="molecule type" value="Genomic_DNA"/>
</dbReference>
<evidence type="ECO:0000313" key="8">
    <source>
        <dbReference type="Proteomes" id="UP001064489"/>
    </source>
</evidence>
<evidence type="ECO:0000256" key="1">
    <source>
        <dbReference type="ARBA" id="ARBA00022723"/>
    </source>
</evidence>
<dbReference type="AlphaFoldDB" id="A0AAD5NLF0"/>
<dbReference type="InterPro" id="IPR011011">
    <property type="entry name" value="Znf_FYVE_PHD"/>
</dbReference>
<dbReference type="InterPro" id="IPR058054">
    <property type="entry name" value="Znf_MS1-like"/>
</dbReference>
<dbReference type="InterPro" id="IPR013083">
    <property type="entry name" value="Znf_RING/FYVE/PHD"/>
</dbReference>
<gene>
    <name evidence="7" type="ORF">LWI28_008727</name>
</gene>
<keyword evidence="3" id="KW-0862">Zinc</keyword>
<keyword evidence="1" id="KW-0479">Metal-binding</keyword>
<organism evidence="7 8">
    <name type="scientific">Acer negundo</name>
    <name type="common">Box elder</name>
    <dbReference type="NCBI Taxonomy" id="4023"/>
    <lineage>
        <taxon>Eukaryota</taxon>
        <taxon>Viridiplantae</taxon>
        <taxon>Streptophyta</taxon>
        <taxon>Embryophyta</taxon>
        <taxon>Tracheophyta</taxon>
        <taxon>Spermatophyta</taxon>
        <taxon>Magnoliopsida</taxon>
        <taxon>eudicotyledons</taxon>
        <taxon>Gunneridae</taxon>
        <taxon>Pentapetalae</taxon>
        <taxon>rosids</taxon>
        <taxon>malvids</taxon>
        <taxon>Sapindales</taxon>
        <taxon>Sapindaceae</taxon>
        <taxon>Hippocastanoideae</taxon>
        <taxon>Acereae</taxon>
        <taxon>Acer</taxon>
    </lineage>
</organism>
<keyword evidence="8" id="KW-1185">Reference proteome</keyword>
<accession>A0AAD5NLF0</accession>
<feature type="domain" description="Zinc finger PHD-type" evidence="6">
    <location>
        <begin position="684"/>
        <end position="730"/>
    </location>
</feature>
<comment type="caution">
    <text evidence="7">The sequence shown here is derived from an EMBL/GenBank/DDBJ whole genome shotgun (WGS) entry which is preliminary data.</text>
</comment>
<dbReference type="Pfam" id="PF25874">
    <property type="entry name" value="WHD_plant_repro"/>
    <property type="match status" value="1"/>
</dbReference>
<dbReference type="InterPro" id="IPR057765">
    <property type="entry name" value="MS1-like_ubiquitin"/>
</dbReference>
<dbReference type="SMART" id="SM00249">
    <property type="entry name" value="PHD"/>
    <property type="match status" value="1"/>
</dbReference>
<dbReference type="Pfam" id="PF25565">
    <property type="entry name" value="Ubiquitin_At1g33420"/>
    <property type="match status" value="1"/>
</dbReference>
<evidence type="ECO:0000313" key="7">
    <source>
        <dbReference type="EMBL" id="KAI9165152.1"/>
    </source>
</evidence>
<keyword evidence="2" id="KW-0863">Zinc-finger</keyword>
<dbReference type="PROSITE" id="PS01359">
    <property type="entry name" value="ZF_PHD_1"/>
    <property type="match status" value="1"/>
</dbReference>
<dbReference type="CDD" id="cd15556">
    <property type="entry name" value="PHD_MMD1_like"/>
    <property type="match status" value="1"/>
</dbReference>
<dbReference type="PANTHER" id="PTHR46201">
    <property type="entry name" value="PHD FINGER PROTEIN MALE MEIOCYTE DEATH 1-RELATED"/>
    <property type="match status" value="1"/>
</dbReference>
<evidence type="ECO:0000259" key="6">
    <source>
        <dbReference type="SMART" id="SM00249"/>
    </source>
</evidence>
<dbReference type="InterPro" id="IPR059080">
    <property type="entry name" value="WHD_PTC1"/>
</dbReference>
<reference evidence="7" key="1">
    <citation type="journal article" date="2022" name="Plant J.">
        <title>Strategies of tolerance reflected in two North American maple genomes.</title>
        <authorList>
            <person name="McEvoy S.L."/>
            <person name="Sezen U.U."/>
            <person name="Trouern-Trend A."/>
            <person name="McMahon S.M."/>
            <person name="Schaberg P.G."/>
            <person name="Yang J."/>
            <person name="Wegrzyn J.L."/>
            <person name="Swenson N.G."/>
        </authorList>
    </citation>
    <scope>NUCLEOTIDE SEQUENCE</scope>
    <source>
        <tissue evidence="7">Leaf</tissue>
    </source>
</reference>
<evidence type="ECO:0000256" key="5">
    <source>
        <dbReference type="ARBA" id="ARBA00023163"/>
    </source>
</evidence>
<dbReference type="InterPro" id="IPR019787">
    <property type="entry name" value="Znf_PHD-finger"/>
</dbReference>
<proteinExistence type="predicted"/>
<evidence type="ECO:0000256" key="4">
    <source>
        <dbReference type="ARBA" id="ARBA00023015"/>
    </source>
</evidence>
<protein>
    <recommendedName>
        <fullName evidence="6">Zinc finger PHD-type domain-containing protein</fullName>
    </recommendedName>
</protein>
<sequence length="768" mass="85218">MPKLETSAANRDDKLEELSLPEGAEDLAACLDSEEVLAVGGRDLNPRAATTTSTSTCDMVVNGRPLKRMKRRVTADLYDFLTFPAVEGSGAMEPFRVNVRTFLSQHAMPPPPTSLFPHLLTWQILFRVGDVMMDGPDSMAPMTVCLDVVEEDVARSRSVYCDQCRVVGWSGNPVCSKRYHFIVKAGGNSIGGYNKPCTCCGDILHMSESRCKSCNHVTTTDDVEDWVYHQLEDTTHLLHGVVHANGYGHLLRVNGREGGSRILSGCHIMDFWDRLCRTLGVRKVSVMDVSKKYGLEYRLLHAITKGHPWYGDWGYEFGAGSFSLNLDAYKAAVETLSSIPLSIFVSQGRKPRTHLQDRISFHQSLSECELVNIRDLFCFLMRLIHDNHKSSSSLRVVGATCKNPVPGAPGVLCSWTKGEIERVEEAMFRVLRAVSGSNWVSWRTLKGAVYKVAPAELLDYCLKDLGGKLAADGMVVGARSNPDSGAFEYRLEPGNVSNEIASCNDPPVIKCPSEDILMQDLKLFFESLLHPQTMLSYGTEATRELAISSAEKLLDCKQFMKYYKPDKASSIKNPSLICLSCEVEVIEQSEEDATDPPPELIVLPANATVFDLKAEVSKAFQEVYLVFRKFQAEELLGYSGVDDSTQVKLLLGSTEIVRIRGRCLVKNGLGKYRMERGLERWTVDCSCGAKDDDGERMLACDVCGVWQHTRCSGINDSDAVPARFVCYRCRGSSKIAKTSEQCKLDEKTCVDNDGKLGMKSLTTHFDVR</sequence>
<dbReference type="InterPro" id="IPR020549">
    <property type="entry name" value="YbeY_CS"/>
</dbReference>
<dbReference type="Gene3D" id="3.30.40.10">
    <property type="entry name" value="Zinc/RING finger domain, C3HC4 (zinc finger)"/>
    <property type="match status" value="1"/>
</dbReference>